<feature type="transmembrane region" description="Helical" evidence="8">
    <location>
        <begin position="307"/>
        <end position="329"/>
    </location>
</feature>
<dbReference type="NCBIfam" id="TIGR00879">
    <property type="entry name" value="SP"/>
    <property type="match status" value="1"/>
</dbReference>
<dbReference type="InterPro" id="IPR036259">
    <property type="entry name" value="MFS_trans_sf"/>
</dbReference>
<dbReference type="PANTHER" id="PTHR48022">
    <property type="entry name" value="PLASTIDIC GLUCOSE TRANSPORTER 4"/>
    <property type="match status" value="1"/>
</dbReference>
<evidence type="ECO:0000256" key="3">
    <source>
        <dbReference type="ARBA" id="ARBA00022448"/>
    </source>
</evidence>
<dbReference type="Pfam" id="PF00083">
    <property type="entry name" value="Sugar_tr"/>
    <property type="match status" value="1"/>
</dbReference>
<proteinExistence type="inferred from homology"/>
<keyword evidence="11" id="KW-1185">Reference proteome</keyword>
<dbReference type="PROSITE" id="PS50850">
    <property type="entry name" value="MFS"/>
    <property type="match status" value="1"/>
</dbReference>
<feature type="domain" description="Major facilitator superfamily (MFS) profile" evidence="9">
    <location>
        <begin position="59"/>
        <end position="498"/>
    </location>
</feature>
<dbReference type="Gene3D" id="1.20.1250.20">
    <property type="entry name" value="MFS general substrate transporter like domains"/>
    <property type="match status" value="1"/>
</dbReference>
<dbReference type="InParanoid" id="A0A074YTB2"/>
<keyword evidence="3 7" id="KW-0813">Transport</keyword>
<evidence type="ECO:0000256" key="2">
    <source>
        <dbReference type="ARBA" id="ARBA00010992"/>
    </source>
</evidence>
<evidence type="ECO:0000256" key="1">
    <source>
        <dbReference type="ARBA" id="ARBA00004141"/>
    </source>
</evidence>
<evidence type="ECO:0000256" key="6">
    <source>
        <dbReference type="ARBA" id="ARBA00023136"/>
    </source>
</evidence>
<dbReference type="PROSITE" id="PS00216">
    <property type="entry name" value="SUGAR_TRANSPORT_1"/>
    <property type="match status" value="1"/>
</dbReference>
<keyword evidence="4 8" id="KW-0812">Transmembrane</keyword>
<dbReference type="PRINTS" id="PR00171">
    <property type="entry name" value="SUGRTRNSPORT"/>
</dbReference>
<dbReference type="HOGENOM" id="CLU_001265_30_13_1"/>
<evidence type="ECO:0000256" key="5">
    <source>
        <dbReference type="ARBA" id="ARBA00022989"/>
    </source>
</evidence>
<gene>
    <name evidence="10" type="ORF">AUEXF2481DRAFT_35177</name>
</gene>
<feature type="transmembrane region" description="Helical" evidence="8">
    <location>
        <begin position="406"/>
        <end position="433"/>
    </location>
</feature>
<dbReference type="RefSeq" id="XP_013349405.1">
    <property type="nucleotide sequence ID" value="XM_013493951.1"/>
</dbReference>
<dbReference type="GO" id="GO:0016020">
    <property type="term" value="C:membrane"/>
    <property type="evidence" value="ECO:0007669"/>
    <property type="project" value="UniProtKB-SubCell"/>
</dbReference>
<dbReference type="FunFam" id="1.20.1250.20:FF:000117">
    <property type="entry name" value="MFS hexose transporter"/>
    <property type="match status" value="1"/>
</dbReference>
<dbReference type="Proteomes" id="UP000030641">
    <property type="component" value="Unassembled WGS sequence"/>
</dbReference>
<feature type="transmembrane region" description="Helical" evidence="8">
    <location>
        <begin position="157"/>
        <end position="179"/>
    </location>
</feature>
<dbReference type="InterPro" id="IPR003663">
    <property type="entry name" value="Sugar/inositol_transpt"/>
</dbReference>
<dbReference type="EMBL" id="KL584749">
    <property type="protein sequence ID" value="KER00921.1"/>
    <property type="molecule type" value="Genomic_DNA"/>
</dbReference>
<comment type="similarity">
    <text evidence="2 7">Belongs to the major facilitator superfamily. Sugar transporter (TC 2.A.1.1) family.</text>
</comment>
<reference evidence="10 11" key="1">
    <citation type="journal article" date="2014" name="BMC Genomics">
        <title>Genome sequencing of four Aureobasidium pullulans varieties: biotechnological potential, stress tolerance, and description of new species.</title>
        <authorList>
            <person name="Gostin Ar C."/>
            <person name="Ohm R.A."/>
            <person name="Kogej T."/>
            <person name="Sonjak S."/>
            <person name="Turk M."/>
            <person name="Zajc J."/>
            <person name="Zalar P."/>
            <person name="Grube M."/>
            <person name="Sun H."/>
            <person name="Han J."/>
            <person name="Sharma A."/>
            <person name="Chiniquy J."/>
            <person name="Ngan C.Y."/>
            <person name="Lipzen A."/>
            <person name="Barry K."/>
            <person name="Grigoriev I.V."/>
            <person name="Gunde-Cimerman N."/>
        </authorList>
    </citation>
    <scope>NUCLEOTIDE SEQUENCE [LARGE SCALE GENOMIC DNA]</scope>
    <source>
        <strain evidence="10 11">EXF-2481</strain>
    </source>
</reference>
<comment type="subcellular location">
    <subcellularLocation>
        <location evidence="1">Membrane</location>
        <topology evidence="1">Multi-pass membrane protein</topology>
    </subcellularLocation>
</comment>
<protein>
    <recommendedName>
        <fullName evidence="9">Major facilitator superfamily (MFS) profile domain-containing protein</fullName>
    </recommendedName>
</protein>
<accession>A0A074YTB2</accession>
<evidence type="ECO:0000256" key="4">
    <source>
        <dbReference type="ARBA" id="ARBA00022692"/>
    </source>
</evidence>
<feature type="transmembrane region" description="Helical" evidence="8">
    <location>
        <begin position="373"/>
        <end position="394"/>
    </location>
</feature>
<sequence>MESADLKKTISHADECEVSKIDSNGMIQGGLQGLTIDNVLPKHDKPWYRVPHLLQLNIIILAVLLTPTTNGFDGSMMNGLQTLPAWQSDFDHPKGGVLGLLSTINTIGFITALPFTGWITDYLGRKRPVQIGNIIMIVGAVLQTSAKNIGMFLTARFLLGFGLSIACVAAPAMVAELTYPTHRGKMTAIYNTNWFVGAIIAAWSTFGTFRINSSWSWRIPSLLQCAPSIIQLILSIWLPESPRWLISNDRREEAIQVLAKHHAGGDLSSPLVLFEISEISAAINAEKAQSQTKYSAFFKSAGNRHRLFVIIVLGIMQQASGNTLISYYLALILKQIGITSGTAQNGINGGLQIFNYIAALSSATLVDRLGRRTLILTGLGGMFVSYLLWTVLSAVNENQGYKHQSIGVGVVVLIFSFNFFYAISLTPIPFLYLTEVLPYSLRAKGMMISSFSGIAIGVMLGFVNPVALENIGWKYYIVSVVLLIVWILCAWFWFPETKGRSLEKIAQVFDGEDALLGEIDKEAANVQTEVIMTKH</sequence>
<organism evidence="10 11">
    <name type="scientific">Aureobasidium subglaciale (strain EXF-2481)</name>
    <name type="common">Aureobasidium pullulans var. subglaciale</name>
    <dbReference type="NCBI Taxonomy" id="1043005"/>
    <lineage>
        <taxon>Eukaryota</taxon>
        <taxon>Fungi</taxon>
        <taxon>Dikarya</taxon>
        <taxon>Ascomycota</taxon>
        <taxon>Pezizomycotina</taxon>
        <taxon>Dothideomycetes</taxon>
        <taxon>Dothideomycetidae</taxon>
        <taxon>Dothideales</taxon>
        <taxon>Saccotheciaceae</taxon>
        <taxon>Aureobasidium</taxon>
    </lineage>
</organism>
<keyword evidence="6 8" id="KW-0472">Membrane</keyword>
<dbReference type="PANTHER" id="PTHR48022:SF24">
    <property type="entry name" value="HEXOSE TRANSPORTER PROTEIN (AFU_ORTHOLOGUE AFUA_8G04480)"/>
    <property type="match status" value="1"/>
</dbReference>
<dbReference type="OMA" id="RLFITIC"/>
<evidence type="ECO:0000256" key="7">
    <source>
        <dbReference type="RuleBase" id="RU003346"/>
    </source>
</evidence>
<evidence type="ECO:0000313" key="11">
    <source>
        <dbReference type="Proteomes" id="UP000030641"/>
    </source>
</evidence>
<dbReference type="InterPro" id="IPR050360">
    <property type="entry name" value="MFS_Sugar_Transporters"/>
</dbReference>
<dbReference type="InterPro" id="IPR005829">
    <property type="entry name" value="Sugar_transporter_CS"/>
</dbReference>
<dbReference type="InterPro" id="IPR020846">
    <property type="entry name" value="MFS_dom"/>
</dbReference>
<dbReference type="OrthoDB" id="6133115at2759"/>
<feature type="transmembrane region" description="Helical" evidence="8">
    <location>
        <begin position="475"/>
        <end position="494"/>
    </location>
</feature>
<evidence type="ECO:0000313" key="10">
    <source>
        <dbReference type="EMBL" id="KER00921.1"/>
    </source>
</evidence>
<dbReference type="AlphaFoldDB" id="A0A074YTB2"/>
<evidence type="ECO:0000259" key="9">
    <source>
        <dbReference type="PROSITE" id="PS50850"/>
    </source>
</evidence>
<feature type="transmembrane region" description="Helical" evidence="8">
    <location>
        <begin position="445"/>
        <end position="463"/>
    </location>
</feature>
<name>A0A074YTB2_AURSE</name>
<evidence type="ECO:0000256" key="8">
    <source>
        <dbReference type="SAM" id="Phobius"/>
    </source>
</evidence>
<dbReference type="InterPro" id="IPR005828">
    <property type="entry name" value="MFS_sugar_transport-like"/>
</dbReference>
<keyword evidence="5 8" id="KW-1133">Transmembrane helix</keyword>
<dbReference type="GeneID" id="25365254"/>
<dbReference type="SUPFAM" id="SSF103473">
    <property type="entry name" value="MFS general substrate transporter"/>
    <property type="match status" value="1"/>
</dbReference>
<feature type="transmembrane region" description="Helical" evidence="8">
    <location>
        <begin position="191"/>
        <end position="211"/>
    </location>
</feature>
<feature type="transmembrane region" description="Helical" evidence="8">
    <location>
        <begin position="97"/>
        <end position="119"/>
    </location>
</feature>
<feature type="transmembrane region" description="Helical" evidence="8">
    <location>
        <begin position="53"/>
        <end position="72"/>
    </location>
</feature>
<dbReference type="GO" id="GO:0005351">
    <property type="term" value="F:carbohydrate:proton symporter activity"/>
    <property type="evidence" value="ECO:0007669"/>
    <property type="project" value="TreeGrafter"/>
</dbReference>